<proteinExistence type="inferred from homology"/>
<dbReference type="InterPro" id="IPR023828">
    <property type="entry name" value="Peptidase_S8_Ser-AS"/>
</dbReference>
<evidence type="ECO:0000256" key="7">
    <source>
        <dbReference type="SAM" id="MobiDB-lite"/>
    </source>
</evidence>
<sequence length="445" mass="45964">MANGPMGRRAFGEHPGHPNGPVTGQGTEYTGRYVVLLDPSDQESGLNALRSSADIASVERVRGTDGANVAELLERPDVSVLFEELGAAVVEVRPEQRHALVTTAEAESSIIAAEPERMVYASPITAPQQAPTEFFPAYRSDEEVVAHHTRAEIAAAQGPAVDEQKWTWGLQAIRANLSSLTGRDVKIAVLDSGVDTDHPDLAGRIEATVSFVPGETVEDGHGHGTHCIGTAAGAANPRQGPRYGVACDAKILAAKVLSNAAGSGTDGQILAGMAWAVAHGARVISMSLGAQVRPGELFPQTYEKLAQRALERGTVIVAAAGNDSHRPPEIRPVSRPANCPSILAVSALDKALTPSFFSNGGINGQGGEVNIAAPGRDVHSAAPGGGYQVMSGTSMATPHVAGVLALLAQANPNASAAELKVSLMSGAFPLTQPVRDVGSGLLQAP</sequence>
<dbReference type="RefSeq" id="WP_311624454.1">
    <property type="nucleotide sequence ID" value="NZ_JAVRFE010000019.1"/>
</dbReference>
<gene>
    <name evidence="9" type="ORF">RM550_16430</name>
</gene>
<feature type="domain" description="Peptidase S8/S53" evidence="8">
    <location>
        <begin position="182"/>
        <end position="427"/>
    </location>
</feature>
<feature type="region of interest" description="Disordered" evidence="7">
    <location>
        <begin position="1"/>
        <end position="27"/>
    </location>
</feature>
<organism evidence="9 10">
    <name type="scientific">Streptomyces mooreae</name>
    <dbReference type="NCBI Taxonomy" id="3075523"/>
    <lineage>
        <taxon>Bacteria</taxon>
        <taxon>Bacillati</taxon>
        <taxon>Actinomycetota</taxon>
        <taxon>Actinomycetes</taxon>
        <taxon>Kitasatosporales</taxon>
        <taxon>Streptomycetaceae</taxon>
        <taxon>Streptomyces</taxon>
    </lineage>
</organism>
<dbReference type="InterPro" id="IPR023827">
    <property type="entry name" value="Peptidase_S8_Asp-AS"/>
</dbReference>
<feature type="active site" description="Charge relay system" evidence="5">
    <location>
        <position position="394"/>
    </location>
</feature>
<dbReference type="InterPro" id="IPR050131">
    <property type="entry name" value="Peptidase_S8_subtilisin-like"/>
</dbReference>
<dbReference type="PROSITE" id="PS00138">
    <property type="entry name" value="SUBTILASE_SER"/>
    <property type="match status" value="1"/>
</dbReference>
<evidence type="ECO:0000256" key="6">
    <source>
        <dbReference type="RuleBase" id="RU003355"/>
    </source>
</evidence>
<keyword evidence="3 5" id="KW-0378">Hydrolase</keyword>
<dbReference type="Proteomes" id="UP001180551">
    <property type="component" value="Unassembled WGS sequence"/>
</dbReference>
<dbReference type="InterPro" id="IPR036852">
    <property type="entry name" value="Peptidase_S8/S53_dom_sf"/>
</dbReference>
<evidence type="ECO:0000259" key="8">
    <source>
        <dbReference type="Pfam" id="PF00082"/>
    </source>
</evidence>
<dbReference type="Pfam" id="PF00082">
    <property type="entry name" value="Peptidase_S8"/>
    <property type="match status" value="1"/>
</dbReference>
<keyword evidence="4 5" id="KW-0720">Serine protease</keyword>
<evidence type="ECO:0000256" key="4">
    <source>
        <dbReference type="ARBA" id="ARBA00022825"/>
    </source>
</evidence>
<evidence type="ECO:0000313" key="10">
    <source>
        <dbReference type="Proteomes" id="UP001180551"/>
    </source>
</evidence>
<comment type="similarity">
    <text evidence="1 5 6">Belongs to the peptidase S8 family.</text>
</comment>
<dbReference type="PANTHER" id="PTHR43806">
    <property type="entry name" value="PEPTIDASE S8"/>
    <property type="match status" value="1"/>
</dbReference>
<keyword evidence="10" id="KW-1185">Reference proteome</keyword>
<dbReference type="SUPFAM" id="SSF52743">
    <property type="entry name" value="Subtilisin-like"/>
    <property type="match status" value="1"/>
</dbReference>
<dbReference type="PANTHER" id="PTHR43806:SF11">
    <property type="entry name" value="CEREVISIN-RELATED"/>
    <property type="match status" value="1"/>
</dbReference>
<accession>A0ABU2T8Q4</accession>
<dbReference type="EMBL" id="JAVRFE010000019">
    <property type="protein sequence ID" value="MDT0457307.1"/>
    <property type="molecule type" value="Genomic_DNA"/>
</dbReference>
<evidence type="ECO:0000313" key="9">
    <source>
        <dbReference type="EMBL" id="MDT0457307.1"/>
    </source>
</evidence>
<dbReference type="CDD" id="cd07480">
    <property type="entry name" value="Peptidases_S8_12"/>
    <property type="match status" value="1"/>
</dbReference>
<comment type="caution">
    <text evidence="9">The sequence shown here is derived from an EMBL/GenBank/DDBJ whole genome shotgun (WGS) entry which is preliminary data.</text>
</comment>
<keyword evidence="2 5" id="KW-0645">Protease</keyword>
<feature type="active site" description="Charge relay system" evidence="5">
    <location>
        <position position="191"/>
    </location>
</feature>
<protein>
    <submittedName>
        <fullName evidence="9">S8 family serine peptidase</fullName>
    </submittedName>
</protein>
<evidence type="ECO:0000256" key="3">
    <source>
        <dbReference type="ARBA" id="ARBA00022801"/>
    </source>
</evidence>
<evidence type="ECO:0000256" key="5">
    <source>
        <dbReference type="PROSITE-ProRule" id="PRU01240"/>
    </source>
</evidence>
<evidence type="ECO:0000256" key="2">
    <source>
        <dbReference type="ARBA" id="ARBA00022670"/>
    </source>
</evidence>
<feature type="active site" description="Charge relay system" evidence="5">
    <location>
        <position position="223"/>
    </location>
</feature>
<dbReference type="InterPro" id="IPR015500">
    <property type="entry name" value="Peptidase_S8_subtilisin-rel"/>
</dbReference>
<reference evidence="9" key="1">
    <citation type="submission" date="2024-05" db="EMBL/GenBank/DDBJ databases">
        <title>30 novel species of actinomycetes from the DSMZ collection.</title>
        <authorList>
            <person name="Nouioui I."/>
        </authorList>
    </citation>
    <scope>NUCLEOTIDE SEQUENCE</scope>
    <source>
        <strain evidence="9">DSM 41527</strain>
    </source>
</reference>
<evidence type="ECO:0000256" key="1">
    <source>
        <dbReference type="ARBA" id="ARBA00011073"/>
    </source>
</evidence>
<dbReference type="Gene3D" id="3.40.50.200">
    <property type="entry name" value="Peptidase S8/S53 domain"/>
    <property type="match status" value="1"/>
</dbReference>
<dbReference type="PRINTS" id="PR00723">
    <property type="entry name" value="SUBTILISIN"/>
</dbReference>
<dbReference type="PROSITE" id="PS51892">
    <property type="entry name" value="SUBTILASE"/>
    <property type="match status" value="1"/>
</dbReference>
<dbReference type="PROSITE" id="PS00136">
    <property type="entry name" value="SUBTILASE_ASP"/>
    <property type="match status" value="1"/>
</dbReference>
<dbReference type="InterPro" id="IPR000209">
    <property type="entry name" value="Peptidase_S8/S53_dom"/>
</dbReference>
<name>A0ABU2T8Q4_9ACTN</name>